<dbReference type="GO" id="GO:0035299">
    <property type="term" value="F:inositol-1,3,4,5,6-pentakisphosphate 2-kinase activity"/>
    <property type="evidence" value="ECO:0007669"/>
    <property type="project" value="UniProtKB-EC"/>
</dbReference>
<protein>
    <recommendedName>
        <fullName evidence="2 7">Inositol-pentakisphosphate 2-kinase</fullName>
        <ecNumber evidence="2 7">2.7.1.158</ecNumber>
    </recommendedName>
</protein>
<accession>A0A834I1S3</accession>
<keyword evidence="5 7" id="KW-0418">Kinase</keyword>
<dbReference type="GO" id="GO:0032958">
    <property type="term" value="P:inositol phosphate biosynthetic process"/>
    <property type="evidence" value="ECO:0007669"/>
    <property type="project" value="TreeGrafter"/>
</dbReference>
<evidence type="ECO:0000313" key="9">
    <source>
        <dbReference type="EMBL" id="KAF7272972.1"/>
    </source>
</evidence>
<dbReference type="Pfam" id="PF06090">
    <property type="entry name" value="Ins_P5_2-kin"/>
    <property type="match status" value="1"/>
</dbReference>
<evidence type="ECO:0000256" key="1">
    <source>
        <dbReference type="ARBA" id="ARBA00007229"/>
    </source>
</evidence>
<keyword evidence="6 7" id="KW-0067">ATP-binding</keyword>
<proteinExistence type="inferred from homology"/>
<dbReference type="AlphaFoldDB" id="A0A834I1S3"/>
<dbReference type="InterPro" id="IPR009286">
    <property type="entry name" value="Ins_P5_2-kin"/>
</dbReference>
<dbReference type="InterPro" id="IPR043001">
    <property type="entry name" value="IP5_2-K_N_lobe"/>
</dbReference>
<dbReference type="PANTHER" id="PTHR14456:SF2">
    <property type="entry name" value="INOSITOL-PENTAKISPHOSPHATE 2-KINASE"/>
    <property type="match status" value="1"/>
</dbReference>
<evidence type="ECO:0000256" key="2">
    <source>
        <dbReference type="ARBA" id="ARBA00012023"/>
    </source>
</evidence>
<dbReference type="Proteomes" id="UP000625711">
    <property type="component" value="Unassembled WGS sequence"/>
</dbReference>
<dbReference type="EMBL" id="JAACXV010013631">
    <property type="protein sequence ID" value="KAF7272972.1"/>
    <property type="molecule type" value="Genomic_DNA"/>
</dbReference>
<keyword evidence="10" id="KW-1185">Reference proteome</keyword>
<comment type="function">
    <text evidence="7">Phosphorylates Ins(1,3,4,5,6)P5 at position 2 to form Ins(1,2,3,4,5,6)P6 (InsP6 or phytate).</text>
</comment>
<dbReference type="Gene3D" id="3.30.200.110">
    <property type="entry name" value="Inositol-pentakisphosphate 2-kinase, N-lobe"/>
    <property type="match status" value="1"/>
</dbReference>
<sequence>MIKNDQPIQIFDMPDEWTYRGEGNCNIVISVPKQKKILRIRKVEKPKSILRWLLVLISNFIHWYYGKGFKDETRDLDFYLNIMRPLVGYKYTSDAKQVLLSRKHIHIFKEELSHIRPEFRQNKTLQYGRAALFDDFAFLPSKFDGYESSDNTYSIEIKPKQGWRPIKEQFLPQCFFCMNQFLKMERGQIKSLTKYCPEELFCGNPTRMKSTLKHLFEVPQNNFKIFKNGLVSYDEKHKNKHILNEIFESNDAEEVLIDELCNFLQSCLTTDFNKNGMRFITCQLAQR</sequence>
<comment type="similarity">
    <text evidence="1">Belongs to the IPK1 type 2 family.</text>
</comment>
<gene>
    <name evidence="9" type="ORF">GWI33_014286</name>
</gene>
<comment type="catalytic activity">
    <reaction evidence="7">
        <text>1D-myo-inositol 1,3,4,5,6-pentakisphosphate + ATP = 1D-myo-inositol hexakisphosphate + ADP + H(+)</text>
        <dbReference type="Rhea" id="RHEA:20313"/>
        <dbReference type="ChEBI" id="CHEBI:15378"/>
        <dbReference type="ChEBI" id="CHEBI:30616"/>
        <dbReference type="ChEBI" id="CHEBI:57733"/>
        <dbReference type="ChEBI" id="CHEBI:58130"/>
        <dbReference type="ChEBI" id="CHEBI:456216"/>
        <dbReference type="EC" id="2.7.1.158"/>
    </reaction>
</comment>
<comment type="domain">
    <text evidence="7">The EXKPK motif is conserved in inositol-pentakisphosphate 2-kinases of both family 1 and 2.</text>
</comment>
<evidence type="ECO:0000313" key="10">
    <source>
        <dbReference type="Proteomes" id="UP000625711"/>
    </source>
</evidence>
<keyword evidence="8" id="KW-1133">Transmembrane helix</keyword>
<comment type="caution">
    <text evidence="9">The sequence shown here is derived from an EMBL/GenBank/DDBJ whole genome shotgun (WGS) entry which is preliminary data.</text>
</comment>
<reference evidence="9" key="1">
    <citation type="submission" date="2020-08" db="EMBL/GenBank/DDBJ databases">
        <title>Genome sequencing and assembly of the red palm weevil Rhynchophorus ferrugineus.</title>
        <authorList>
            <person name="Dias G.B."/>
            <person name="Bergman C.M."/>
            <person name="Manee M."/>
        </authorList>
    </citation>
    <scope>NUCLEOTIDE SEQUENCE</scope>
    <source>
        <strain evidence="9">AA-2017</strain>
        <tissue evidence="9">Whole larva</tissue>
    </source>
</reference>
<evidence type="ECO:0000256" key="7">
    <source>
        <dbReference type="RuleBase" id="RU364126"/>
    </source>
</evidence>
<dbReference type="PANTHER" id="PTHR14456">
    <property type="entry name" value="INOSITOL POLYPHOSPHATE KINASE 1"/>
    <property type="match status" value="1"/>
</dbReference>
<evidence type="ECO:0000256" key="5">
    <source>
        <dbReference type="ARBA" id="ARBA00022777"/>
    </source>
</evidence>
<keyword evidence="3 7" id="KW-0808">Transferase</keyword>
<evidence type="ECO:0000256" key="6">
    <source>
        <dbReference type="ARBA" id="ARBA00022840"/>
    </source>
</evidence>
<evidence type="ECO:0000256" key="3">
    <source>
        <dbReference type="ARBA" id="ARBA00022679"/>
    </source>
</evidence>
<dbReference type="GO" id="GO:0005634">
    <property type="term" value="C:nucleus"/>
    <property type="evidence" value="ECO:0007669"/>
    <property type="project" value="TreeGrafter"/>
</dbReference>
<keyword evidence="8" id="KW-0472">Membrane</keyword>
<keyword evidence="4 7" id="KW-0547">Nucleotide-binding</keyword>
<name>A0A834I1S3_RHYFE</name>
<dbReference type="GO" id="GO:0005524">
    <property type="term" value="F:ATP binding"/>
    <property type="evidence" value="ECO:0007669"/>
    <property type="project" value="UniProtKB-KW"/>
</dbReference>
<dbReference type="OrthoDB" id="6765404at2759"/>
<evidence type="ECO:0000256" key="8">
    <source>
        <dbReference type="SAM" id="Phobius"/>
    </source>
</evidence>
<dbReference type="EC" id="2.7.1.158" evidence="2 7"/>
<organism evidence="9 10">
    <name type="scientific">Rhynchophorus ferrugineus</name>
    <name type="common">Red palm weevil</name>
    <name type="synonym">Curculio ferrugineus</name>
    <dbReference type="NCBI Taxonomy" id="354439"/>
    <lineage>
        <taxon>Eukaryota</taxon>
        <taxon>Metazoa</taxon>
        <taxon>Ecdysozoa</taxon>
        <taxon>Arthropoda</taxon>
        <taxon>Hexapoda</taxon>
        <taxon>Insecta</taxon>
        <taxon>Pterygota</taxon>
        <taxon>Neoptera</taxon>
        <taxon>Endopterygota</taxon>
        <taxon>Coleoptera</taxon>
        <taxon>Polyphaga</taxon>
        <taxon>Cucujiformia</taxon>
        <taxon>Curculionidae</taxon>
        <taxon>Dryophthorinae</taxon>
        <taxon>Rhynchophorus</taxon>
    </lineage>
</organism>
<feature type="transmembrane region" description="Helical" evidence="8">
    <location>
        <begin position="49"/>
        <end position="65"/>
    </location>
</feature>
<keyword evidence="8" id="KW-0812">Transmembrane</keyword>
<evidence type="ECO:0000256" key="4">
    <source>
        <dbReference type="ARBA" id="ARBA00022741"/>
    </source>
</evidence>